<protein>
    <submittedName>
        <fullName evidence="2">Uncharacterized protein</fullName>
    </submittedName>
</protein>
<organism evidence="2 3">
    <name type="scientific">Knufia fluminis</name>
    <dbReference type="NCBI Taxonomy" id="191047"/>
    <lineage>
        <taxon>Eukaryota</taxon>
        <taxon>Fungi</taxon>
        <taxon>Dikarya</taxon>
        <taxon>Ascomycota</taxon>
        <taxon>Pezizomycotina</taxon>
        <taxon>Eurotiomycetes</taxon>
        <taxon>Chaetothyriomycetidae</taxon>
        <taxon>Chaetothyriales</taxon>
        <taxon>Trichomeriaceae</taxon>
        <taxon>Knufia</taxon>
    </lineage>
</organism>
<feature type="compositionally biased region" description="Basic and acidic residues" evidence="1">
    <location>
        <begin position="106"/>
        <end position="116"/>
    </location>
</feature>
<dbReference type="Proteomes" id="UP001316803">
    <property type="component" value="Unassembled WGS sequence"/>
</dbReference>
<reference evidence="2 3" key="1">
    <citation type="submission" date="2022-12" db="EMBL/GenBank/DDBJ databases">
        <title>Genomic features and morphological characterization of a novel Knufia sp. strain isolated from spacecraft assembly facility.</title>
        <authorList>
            <person name="Teixeira M."/>
            <person name="Chander A.M."/>
            <person name="Stajich J.E."/>
            <person name="Venkateswaran K."/>
        </authorList>
    </citation>
    <scope>NUCLEOTIDE SEQUENCE [LARGE SCALE GENOMIC DNA]</scope>
    <source>
        <strain evidence="2 3">FJI-L2-BK-P2</strain>
    </source>
</reference>
<proteinExistence type="predicted"/>
<comment type="caution">
    <text evidence="2">The sequence shown here is derived from an EMBL/GenBank/DDBJ whole genome shotgun (WGS) entry which is preliminary data.</text>
</comment>
<dbReference type="EMBL" id="JAKLMC020000057">
    <property type="protein sequence ID" value="KAK5947962.1"/>
    <property type="molecule type" value="Genomic_DNA"/>
</dbReference>
<name>A0AAN8IHD7_9EURO</name>
<feature type="compositionally biased region" description="Basic and acidic residues" evidence="1">
    <location>
        <begin position="32"/>
        <end position="54"/>
    </location>
</feature>
<gene>
    <name evidence="2" type="ORF">OHC33_011003</name>
</gene>
<feature type="region of interest" description="Disordered" evidence="1">
    <location>
        <begin position="32"/>
        <end position="186"/>
    </location>
</feature>
<keyword evidence="3" id="KW-1185">Reference proteome</keyword>
<evidence type="ECO:0000313" key="2">
    <source>
        <dbReference type="EMBL" id="KAK5947962.1"/>
    </source>
</evidence>
<accession>A0AAN8IHD7</accession>
<evidence type="ECO:0000256" key="1">
    <source>
        <dbReference type="SAM" id="MobiDB-lite"/>
    </source>
</evidence>
<dbReference type="AlphaFoldDB" id="A0AAN8IHD7"/>
<feature type="compositionally biased region" description="Basic residues" evidence="1">
    <location>
        <begin position="78"/>
        <end position="89"/>
    </location>
</feature>
<sequence>MGFCRRLWQKVRGKPSQLPEPDLYRMTTRQFEKAQARRAAARNERDNIREERTQMESLPTRHRSVRQKSIDELAAKQQKLKPKKSVSHGRRVEMKSVGGTISAVDRSAEYVPRHQDLTNSKAKAKPNPIRFPDNGHTREGVQQVHKAKQVDRARKGKEFKSPEIVHPQLPGRPPRPQRSLRRTLRK</sequence>
<feature type="compositionally biased region" description="Basic and acidic residues" evidence="1">
    <location>
        <begin position="148"/>
        <end position="163"/>
    </location>
</feature>
<evidence type="ECO:0000313" key="3">
    <source>
        <dbReference type="Proteomes" id="UP001316803"/>
    </source>
</evidence>